<sequence>MPKITLCSLKSDPSLGRQESEKFADLY</sequence>
<accession>A0A9Q0T6U6</accession>
<keyword evidence="2" id="KW-1185">Reference proteome</keyword>
<dbReference type="EMBL" id="JAPFFM010000016">
    <property type="protein sequence ID" value="KAJ6702620.1"/>
    <property type="molecule type" value="Genomic_DNA"/>
</dbReference>
<evidence type="ECO:0000313" key="1">
    <source>
        <dbReference type="EMBL" id="KAJ6702620.1"/>
    </source>
</evidence>
<dbReference type="AlphaFoldDB" id="A0A9Q0T6U6"/>
<proteinExistence type="predicted"/>
<evidence type="ECO:0000313" key="2">
    <source>
        <dbReference type="Proteomes" id="UP001151752"/>
    </source>
</evidence>
<reference evidence="1" key="1">
    <citation type="submission" date="2022-11" db="EMBL/GenBank/DDBJ databases">
        <authorList>
            <person name="Hyden B.L."/>
            <person name="Feng K."/>
            <person name="Yates T."/>
            <person name="Jawdy S."/>
            <person name="Smart L.B."/>
            <person name="Muchero W."/>
        </authorList>
    </citation>
    <scope>NUCLEOTIDE SEQUENCE</scope>
    <source>
        <tissue evidence="1">Shoot tip</tissue>
    </source>
</reference>
<comment type="caution">
    <text evidence="1">The sequence shown here is derived from an EMBL/GenBank/DDBJ whole genome shotgun (WGS) entry which is preliminary data.</text>
</comment>
<organism evidence="1 2">
    <name type="scientific">Salix koriyanagi</name>
    <dbReference type="NCBI Taxonomy" id="2511006"/>
    <lineage>
        <taxon>Eukaryota</taxon>
        <taxon>Viridiplantae</taxon>
        <taxon>Streptophyta</taxon>
        <taxon>Embryophyta</taxon>
        <taxon>Tracheophyta</taxon>
        <taxon>Spermatophyta</taxon>
        <taxon>Magnoliopsida</taxon>
        <taxon>eudicotyledons</taxon>
        <taxon>Gunneridae</taxon>
        <taxon>Pentapetalae</taxon>
        <taxon>rosids</taxon>
        <taxon>fabids</taxon>
        <taxon>Malpighiales</taxon>
        <taxon>Salicaceae</taxon>
        <taxon>Saliceae</taxon>
        <taxon>Salix</taxon>
    </lineage>
</organism>
<dbReference type="Proteomes" id="UP001151752">
    <property type="component" value="Chromosome 1"/>
</dbReference>
<gene>
    <name evidence="1" type="ORF">OIU74_013716</name>
</gene>
<reference evidence="1" key="2">
    <citation type="journal article" date="2023" name="Int. J. Mol. Sci.">
        <title>De Novo Assembly and Annotation of 11 Diverse Shrub Willow (Salix) Genomes Reveals Novel Gene Organization in Sex-Linked Regions.</title>
        <authorList>
            <person name="Hyden B."/>
            <person name="Feng K."/>
            <person name="Yates T.B."/>
            <person name="Jawdy S."/>
            <person name="Cereghino C."/>
            <person name="Smart L.B."/>
            <person name="Muchero W."/>
        </authorList>
    </citation>
    <scope>NUCLEOTIDE SEQUENCE</scope>
    <source>
        <tissue evidence="1">Shoot tip</tissue>
    </source>
</reference>
<name>A0A9Q0T6U6_9ROSI</name>
<protein>
    <submittedName>
        <fullName evidence="1">Uncharacterized protein</fullName>
    </submittedName>
</protein>